<dbReference type="SUPFAM" id="SSF46785">
    <property type="entry name" value="Winged helix' DNA-binding domain"/>
    <property type="match status" value="1"/>
</dbReference>
<keyword evidence="4" id="KW-0804">Transcription</keyword>
<dbReference type="PROSITE" id="PS50931">
    <property type="entry name" value="HTH_LYSR"/>
    <property type="match status" value="1"/>
</dbReference>
<reference evidence="6 7" key="1">
    <citation type="submission" date="2018-03" db="EMBL/GenBank/DDBJ databases">
        <title>Genomic Encyclopedia of Archaeal and Bacterial Type Strains, Phase II (KMG-II): from individual species to whole genera.</title>
        <authorList>
            <person name="Goeker M."/>
        </authorList>
    </citation>
    <scope>NUCLEOTIDE SEQUENCE [LARGE SCALE GENOMIC DNA]</scope>
    <source>
        <strain evidence="6 7">DSM 29318</strain>
    </source>
</reference>
<evidence type="ECO:0000259" key="5">
    <source>
        <dbReference type="PROSITE" id="PS50931"/>
    </source>
</evidence>
<dbReference type="EMBL" id="PVTT01000001">
    <property type="protein sequence ID" value="PRY95769.1"/>
    <property type="molecule type" value="Genomic_DNA"/>
</dbReference>
<dbReference type="InterPro" id="IPR036388">
    <property type="entry name" value="WH-like_DNA-bd_sf"/>
</dbReference>
<evidence type="ECO:0000313" key="7">
    <source>
        <dbReference type="Proteomes" id="UP000238801"/>
    </source>
</evidence>
<dbReference type="Gene3D" id="1.10.10.10">
    <property type="entry name" value="Winged helix-like DNA-binding domain superfamily/Winged helix DNA-binding domain"/>
    <property type="match status" value="1"/>
</dbReference>
<dbReference type="CDD" id="cd08422">
    <property type="entry name" value="PBP2_CrgA_like"/>
    <property type="match status" value="1"/>
</dbReference>
<gene>
    <name evidence="6" type="ORF">BCF33_1397</name>
</gene>
<accession>A0A2T0XA01</accession>
<dbReference type="Gene3D" id="3.40.190.290">
    <property type="match status" value="1"/>
</dbReference>
<dbReference type="InterPro" id="IPR000847">
    <property type="entry name" value="LysR_HTH_N"/>
</dbReference>
<feature type="domain" description="HTH lysR-type" evidence="5">
    <location>
        <begin position="1"/>
        <end position="59"/>
    </location>
</feature>
<sequence length="311" mass="34632">MALLENIRLFVRVYELGSMSAAARDQRVSPAVASSRIAALEEHLKVRLFQRTTRSLRPTEHGEAFYDGAREVVEAVEAAEGRVAAITGSPRGLLSVSAPLRLGRRLLAPIVPSFMDDYPGLTMRLRLTDRGVELTAEGLDVAIILGTPEDSNLKIRKICDCRRVLVAAPSYVAERGMPRDGEALVRDGHECLILRYPGATEFRWLLRTPEGPRRFGVTGRLDCDDGATLMDWALMGRGIILKPLWEVAEAMAEGTLVQVAHETPPEPIQLACLYAHRRLQDPKRRLFMDWVAPRLRDLVAKAEARAPQEPR</sequence>
<dbReference type="AlphaFoldDB" id="A0A2T0XA01"/>
<evidence type="ECO:0000256" key="3">
    <source>
        <dbReference type="ARBA" id="ARBA00023125"/>
    </source>
</evidence>
<dbReference type="OrthoDB" id="9813056at2"/>
<evidence type="ECO:0000313" key="6">
    <source>
        <dbReference type="EMBL" id="PRY95769.1"/>
    </source>
</evidence>
<evidence type="ECO:0000256" key="4">
    <source>
        <dbReference type="ARBA" id="ARBA00023163"/>
    </source>
</evidence>
<dbReference type="RefSeq" id="WP_106160111.1">
    <property type="nucleotide sequence ID" value="NZ_PVTT01000001.1"/>
</dbReference>
<comment type="similarity">
    <text evidence="1">Belongs to the LysR transcriptional regulatory family.</text>
</comment>
<dbReference type="InterPro" id="IPR058163">
    <property type="entry name" value="LysR-type_TF_proteobact-type"/>
</dbReference>
<dbReference type="Pfam" id="PF00126">
    <property type="entry name" value="HTH_1"/>
    <property type="match status" value="1"/>
</dbReference>
<dbReference type="FunFam" id="1.10.10.10:FF:000001">
    <property type="entry name" value="LysR family transcriptional regulator"/>
    <property type="match status" value="1"/>
</dbReference>
<dbReference type="InterPro" id="IPR005119">
    <property type="entry name" value="LysR_subst-bd"/>
</dbReference>
<organism evidence="6 7">
    <name type="scientific">Hasllibacter halocynthiae</name>
    <dbReference type="NCBI Taxonomy" id="595589"/>
    <lineage>
        <taxon>Bacteria</taxon>
        <taxon>Pseudomonadati</taxon>
        <taxon>Pseudomonadota</taxon>
        <taxon>Alphaproteobacteria</taxon>
        <taxon>Rhodobacterales</taxon>
        <taxon>Roseobacteraceae</taxon>
        <taxon>Hasllibacter</taxon>
    </lineage>
</organism>
<protein>
    <submittedName>
        <fullName evidence="6">LysR family transcriptional regulator</fullName>
    </submittedName>
</protein>
<keyword evidence="2" id="KW-0805">Transcription regulation</keyword>
<evidence type="ECO:0000256" key="1">
    <source>
        <dbReference type="ARBA" id="ARBA00009437"/>
    </source>
</evidence>
<keyword evidence="3" id="KW-0238">DNA-binding</keyword>
<proteinExistence type="inferred from homology"/>
<comment type="caution">
    <text evidence="6">The sequence shown here is derived from an EMBL/GenBank/DDBJ whole genome shotgun (WGS) entry which is preliminary data.</text>
</comment>
<dbReference type="PANTHER" id="PTHR30537:SF21">
    <property type="entry name" value="HTH-TYPE TRANSCRIPTIONAL REGULATOR SINR-RELATED"/>
    <property type="match status" value="1"/>
</dbReference>
<dbReference type="GO" id="GO:0006351">
    <property type="term" value="P:DNA-templated transcription"/>
    <property type="evidence" value="ECO:0007669"/>
    <property type="project" value="TreeGrafter"/>
</dbReference>
<dbReference type="GO" id="GO:0043565">
    <property type="term" value="F:sequence-specific DNA binding"/>
    <property type="evidence" value="ECO:0007669"/>
    <property type="project" value="TreeGrafter"/>
</dbReference>
<dbReference type="Pfam" id="PF03466">
    <property type="entry name" value="LysR_substrate"/>
    <property type="match status" value="1"/>
</dbReference>
<name>A0A2T0XA01_9RHOB</name>
<dbReference type="PANTHER" id="PTHR30537">
    <property type="entry name" value="HTH-TYPE TRANSCRIPTIONAL REGULATOR"/>
    <property type="match status" value="1"/>
</dbReference>
<dbReference type="Proteomes" id="UP000238801">
    <property type="component" value="Unassembled WGS sequence"/>
</dbReference>
<keyword evidence="7" id="KW-1185">Reference proteome</keyword>
<dbReference type="SUPFAM" id="SSF53850">
    <property type="entry name" value="Periplasmic binding protein-like II"/>
    <property type="match status" value="1"/>
</dbReference>
<evidence type="ECO:0000256" key="2">
    <source>
        <dbReference type="ARBA" id="ARBA00023015"/>
    </source>
</evidence>
<dbReference type="InterPro" id="IPR036390">
    <property type="entry name" value="WH_DNA-bd_sf"/>
</dbReference>
<dbReference type="GO" id="GO:0003700">
    <property type="term" value="F:DNA-binding transcription factor activity"/>
    <property type="evidence" value="ECO:0007669"/>
    <property type="project" value="InterPro"/>
</dbReference>